<feature type="transmembrane region" description="Helical" evidence="1">
    <location>
        <begin position="12"/>
        <end position="36"/>
    </location>
</feature>
<evidence type="ECO:0000313" key="3">
    <source>
        <dbReference type="Proteomes" id="UP000076532"/>
    </source>
</evidence>
<dbReference type="OrthoDB" id="3038990at2759"/>
<organism evidence="2 3">
    <name type="scientific">Athelia psychrophila</name>
    <dbReference type="NCBI Taxonomy" id="1759441"/>
    <lineage>
        <taxon>Eukaryota</taxon>
        <taxon>Fungi</taxon>
        <taxon>Dikarya</taxon>
        <taxon>Basidiomycota</taxon>
        <taxon>Agaricomycotina</taxon>
        <taxon>Agaricomycetes</taxon>
        <taxon>Agaricomycetidae</taxon>
        <taxon>Atheliales</taxon>
        <taxon>Atheliaceae</taxon>
        <taxon>Athelia</taxon>
    </lineage>
</organism>
<dbReference type="EMBL" id="KV417641">
    <property type="protein sequence ID" value="KZP12847.1"/>
    <property type="molecule type" value="Genomic_DNA"/>
</dbReference>
<accession>A0A166BPE5</accession>
<keyword evidence="3" id="KW-1185">Reference proteome</keyword>
<feature type="transmembrane region" description="Helical" evidence="1">
    <location>
        <begin position="89"/>
        <end position="111"/>
    </location>
</feature>
<sequence length="265" mass="29208">MASVTVSIAEDGLVVGYVLTAIFTLTTSQVVAWDILICLEEELKVAGLCGFSPSIVVYYISRVNAPTYIAQGLRLTCNISVAPIAHCQAFWHGMTAMTIIGGAATSFLFFLRVRAVYEKSMPVTIMFGIFWLAIPVVCSLFNITSQATHMGSRQCILSGIGSFPSICLWVKAAYDTSVFTAITCRVILYTTAESQRWQLIQGVGLPRIFRDLLRGGQQFYLRHADGSQRSLSSRRFSSPRLASYTRNSHRKCDGLQSVSQTGFEL</sequence>
<feature type="transmembrane region" description="Helical" evidence="1">
    <location>
        <begin position="123"/>
        <end position="143"/>
    </location>
</feature>
<proteinExistence type="predicted"/>
<dbReference type="AlphaFoldDB" id="A0A166BPE5"/>
<keyword evidence="1" id="KW-1133">Transmembrane helix</keyword>
<evidence type="ECO:0000313" key="2">
    <source>
        <dbReference type="EMBL" id="KZP12847.1"/>
    </source>
</evidence>
<protein>
    <submittedName>
        <fullName evidence="2">Uncharacterized protein</fullName>
    </submittedName>
</protein>
<name>A0A166BPE5_9AGAM</name>
<keyword evidence="1" id="KW-0472">Membrane</keyword>
<keyword evidence="1" id="KW-0812">Transmembrane</keyword>
<reference evidence="2 3" key="1">
    <citation type="journal article" date="2016" name="Mol. Biol. Evol.">
        <title>Comparative Genomics of Early-Diverging Mushroom-Forming Fungi Provides Insights into the Origins of Lignocellulose Decay Capabilities.</title>
        <authorList>
            <person name="Nagy L.G."/>
            <person name="Riley R."/>
            <person name="Tritt A."/>
            <person name="Adam C."/>
            <person name="Daum C."/>
            <person name="Floudas D."/>
            <person name="Sun H."/>
            <person name="Yadav J.S."/>
            <person name="Pangilinan J."/>
            <person name="Larsson K.H."/>
            <person name="Matsuura K."/>
            <person name="Barry K."/>
            <person name="Labutti K."/>
            <person name="Kuo R."/>
            <person name="Ohm R.A."/>
            <person name="Bhattacharya S.S."/>
            <person name="Shirouzu T."/>
            <person name="Yoshinaga Y."/>
            <person name="Martin F.M."/>
            <person name="Grigoriev I.V."/>
            <person name="Hibbett D.S."/>
        </authorList>
    </citation>
    <scope>NUCLEOTIDE SEQUENCE [LARGE SCALE GENOMIC DNA]</scope>
    <source>
        <strain evidence="2 3">CBS 109695</strain>
    </source>
</reference>
<evidence type="ECO:0000256" key="1">
    <source>
        <dbReference type="SAM" id="Phobius"/>
    </source>
</evidence>
<gene>
    <name evidence="2" type="ORF">FIBSPDRAFT_936666</name>
</gene>
<dbReference type="Proteomes" id="UP000076532">
    <property type="component" value="Unassembled WGS sequence"/>
</dbReference>
<dbReference type="STRING" id="436010.A0A166BPE5"/>